<evidence type="ECO:0000313" key="1">
    <source>
        <dbReference type="EMBL" id="NYE50760.1"/>
    </source>
</evidence>
<name>A0A852U9X1_9ACTN</name>
<dbReference type="Proteomes" id="UP000589036">
    <property type="component" value="Unassembled WGS sequence"/>
</dbReference>
<dbReference type="AlphaFoldDB" id="A0A852U9X1"/>
<protein>
    <submittedName>
        <fullName evidence="1">Uncharacterized protein</fullName>
    </submittedName>
</protein>
<dbReference type="EMBL" id="JACCCC010000001">
    <property type="protein sequence ID" value="NYE50760.1"/>
    <property type="molecule type" value="Genomic_DNA"/>
</dbReference>
<organism evidence="1 2">
    <name type="scientific">Spinactinospora alkalitolerans</name>
    <dbReference type="NCBI Taxonomy" id="687207"/>
    <lineage>
        <taxon>Bacteria</taxon>
        <taxon>Bacillati</taxon>
        <taxon>Actinomycetota</taxon>
        <taxon>Actinomycetes</taxon>
        <taxon>Streptosporangiales</taxon>
        <taxon>Nocardiopsidaceae</taxon>
        <taxon>Spinactinospora</taxon>
    </lineage>
</organism>
<reference evidence="1 2" key="1">
    <citation type="submission" date="2020-07" db="EMBL/GenBank/DDBJ databases">
        <title>Sequencing the genomes of 1000 actinobacteria strains.</title>
        <authorList>
            <person name="Klenk H.-P."/>
        </authorList>
    </citation>
    <scope>NUCLEOTIDE SEQUENCE [LARGE SCALE GENOMIC DNA]</scope>
    <source>
        <strain evidence="1 2">CXB654</strain>
    </source>
</reference>
<comment type="caution">
    <text evidence="1">The sequence shown here is derived from an EMBL/GenBank/DDBJ whole genome shotgun (WGS) entry which is preliminary data.</text>
</comment>
<accession>A0A852U9X1</accession>
<sequence length="30" mass="3105">MAGGLSPFQLAAMTTGIFGADALRELDPPR</sequence>
<proteinExistence type="predicted"/>
<evidence type="ECO:0000313" key="2">
    <source>
        <dbReference type="Proteomes" id="UP000589036"/>
    </source>
</evidence>
<keyword evidence="2" id="KW-1185">Reference proteome</keyword>
<gene>
    <name evidence="1" type="ORF">HDA32_005880</name>
</gene>